<dbReference type="EMBL" id="MWBQ01000071">
    <property type="protein sequence ID" value="OQA58507.1"/>
    <property type="molecule type" value="Genomic_DNA"/>
</dbReference>
<protein>
    <submittedName>
        <fullName evidence="7">Inner membrane ABC transporter permease protein YjfF</fullName>
    </submittedName>
</protein>
<feature type="transmembrane region" description="Helical" evidence="6">
    <location>
        <begin position="93"/>
        <end position="115"/>
    </location>
</feature>
<dbReference type="GO" id="GO:0022857">
    <property type="term" value="F:transmembrane transporter activity"/>
    <property type="evidence" value="ECO:0007669"/>
    <property type="project" value="InterPro"/>
</dbReference>
<gene>
    <name evidence="7" type="primary">yjfF_1</name>
    <name evidence="7" type="ORF">BWY41_01038</name>
</gene>
<dbReference type="PANTHER" id="PTHR32196:SF72">
    <property type="entry name" value="RIBOSE IMPORT PERMEASE PROTEIN RBSC"/>
    <property type="match status" value="1"/>
</dbReference>
<evidence type="ECO:0000313" key="7">
    <source>
        <dbReference type="EMBL" id="OQA58507.1"/>
    </source>
</evidence>
<feature type="transmembrane region" description="Helical" evidence="6">
    <location>
        <begin position="41"/>
        <end position="63"/>
    </location>
</feature>
<feature type="transmembrane region" description="Helical" evidence="6">
    <location>
        <begin position="168"/>
        <end position="186"/>
    </location>
</feature>
<feature type="transmembrane region" description="Helical" evidence="6">
    <location>
        <begin position="217"/>
        <end position="236"/>
    </location>
</feature>
<evidence type="ECO:0000256" key="3">
    <source>
        <dbReference type="ARBA" id="ARBA00022692"/>
    </source>
</evidence>
<feature type="transmembrane region" description="Helical" evidence="6">
    <location>
        <begin position="9"/>
        <end position="29"/>
    </location>
</feature>
<dbReference type="Pfam" id="PF02653">
    <property type="entry name" value="BPD_transp_2"/>
    <property type="match status" value="1"/>
</dbReference>
<dbReference type="PANTHER" id="PTHR32196">
    <property type="entry name" value="ABC TRANSPORTER PERMEASE PROTEIN YPHD-RELATED-RELATED"/>
    <property type="match status" value="1"/>
</dbReference>
<dbReference type="InterPro" id="IPR001851">
    <property type="entry name" value="ABC_transp_permease"/>
</dbReference>
<evidence type="ECO:0000256" key="4">
    <source>
        <dbReference type="ARBA" id="ARBA00022989"/>
    </source>
</evidence>
<feature type="transmembrane region" description="Helical" evidence="6">
    <location>
        <begin position="271"/>
        <end position="290"/>
    </location>
</feature>
<dbReference type="GO" id="GO:0005886">
    <property type="term" value="C:plasma membrane"/>
    <property type="evidence" value="ECO:0007669"/>
    <property type="project" value="UniProtKB-SubCell"/>
</dbReference>
<proteinExistence type="predicted"/>
<feature type="transmembrane region" description="Helical" evidence="6">
    <location>
        <begin position="127"/>
        <end position="148"/>
    </location>
</feature>
<keyword evidence="2" id="KW-1003">Cell membrane</keyword>
<evidence type="ECO:0000256" key="1">
    <source>
        <dbReference type="ARBA" id="ARBA00004651"/>
    </source>
</evidence>
<organism evidence="7">
    <name type="scientific">Candidatus Atribacter allofermentans</name>
    <dbReference type="NCBI Taxonomy" id="1852833"/>
    <lineage>
        <taxon>Bacteria</taxon>
        <taxon>Pseudomonadati</taxon>
        <taxon>Atribacterota</taxon>
        <taxon>Atribacteria</taxon>
        <taxon>Atribacterales</taxon>
        <taxon>Atribacteraceae</taxon>
        <taxon>Atribacter</taxon>
    </lineage>
</organism>
<keyword evidence="4 6" id="KW-1133">Transmembrane helix</keyword>
<sequence>MIKTEKKGLLAIEGFPVMLVFVVIILAFMKTAPNAFLRPTIYMSFLTYNAPTLVLAAGLTLIITAGEIDLSFPSVIAFCGMVFAYLFHITGMIFIPFLAALAAGAFIGYMNGLILTKVGIPSIMTTLGTNFFWTGLTILISGGVSLNVNPIKGSLLHTLLVGRIGGLFPSQAIWSIGLTIFVWYLLNRHTFGESIMFIGDNVNVARVMGVNVDSTKIKVFTLMGLMGGFAACLLTFEMTNFWTNQGSGFLLPVMAAVFIGGTSITGGEGRVIGTLFGMFIVGSLETGVTASGVGGFWTRLTTGLIMLGSIALNIVLDRTNGKRLCFFDNLKNSVFTKGLKKE</sequence>
<dbReference type="CDD" id="cd06579">
    <property type="entry name" value="TM_PBP1_transp_AraH_like"/>
    <property type="match status" value="1"/>
</dbReference>
<evidence type="ECO:0000256" key="6">
    <source>
        <dbReference type="SAM" id="Phobius"/>
    </source>
</evidence>
<accession>A0A1V5SVF7</accession>
<feature type="transmembrane region" description="Helical" evidence="6">
    <location>
        <begin position="70"/>
        <end position="87"/>
    </location>
</feature>
<comment type="subcellular location">
    <subcellularLocation>
        <location evidence="1">Cell membrane</location>
        <topology evidence="1">Multi-pass membrane protein</topology>
    </subcellularLocation>
</comment>
<keyword evidence="3 6" id="KW-0812">Transmembrane</keyword>
<dbReference type="AlphaFoldDB" id="A0A1V5SVF7"/>
<dbReference type="Proteomes" id="UP000485569">
    <property type="component" value="Unassembled WGS sequence"/>
</dbReference>
<evidence type="ECO:0000256" key="5">
    <source>
        <dbReference type="ARBA" id="ARBA00023136"/>
    </source>
</evidence>
<reference evidence="7" key="1">
    <citation type="submission" date="2017-02" db="EMBL/GenBank/DDBJ databases">
        <title>Delving into the versatile metabolic prowess of the omnipresent phylum Bacteroidetes.</title>
        <authorList>
            <person name="Nobu M.K."/>
            <person name="Mei R."/>
            <person name="Narihiro T."/>
            <person name="Kuroda K."/>
            <person name="Liu W.-T."/>
        </authorList>
    </citation>
    <scope>NUCLEOTIDE SEQUENCE</scope>
    <source>
        <strain evidence="7">ADurb.Bin276</strain>
    </source>
</reference>
<feature type="transmembrane region" description="Helical" evidence="6">
    <location>
        <begin position="248"/>
        <end position="264"/>
    </location>
</feature>
<evidence type="ECO:0000256" key="2">
    <source>
        <dbReference type="ARBA" id="ARBA00022475"/>
    </source>
</evidence>
<name>A0A1V5SVF7_9BACT</name>
<keyword evidence="5 6" id="KW-0472">Membrane</keyword>
<feature type="transmembrane region" description="Helical" evidence="6">
    <location>
        <begin position="296"/>
        <end position="316"/>
    </location>
</feature>
<comment type="caution">
    <text evidence="7">The sequence shown here is derived from an EMBL/GenBank/DDBJ whole genome shotgun (WGS) entry which is preliminary data.</text>
</comment>